<dbReference type="RefSeq" id="WP_306019528.1">
    <property type="nucleotide sequence ID" value="NZ_CP129013.1"/>
</dbReference>
<dbReference type="InterPro" id="IPR008964">
    <property type="entry name" value="Invasin/intimin_cell_adhesion"/>
</dbReference>
<reference evidence="1 2" key="1">
    <citation type="submission" date="2023-06" db="EMBL/GenBank/DDBJ databases">
        <title>Five Gram-positive bacteria isolated from mangrove sediments in Shenzhen, Guangdong, China.</title>
        <authorList>
            <person name="Yu S."/>
            <person name="Zheng W."/>
            <person name="Huang Y."/>
        </authorList>
    </citation>
    <scope>NUCLEOTIDE SEQUENCE [LARGE SCALE GENOMIC DNA]</scope>
    <source>
        <strain evidence="1 2">SaN35-3</strain>
    </source>
</reference>
<evidence type="ECO:0008006" key="3">
    <source>
        <dbReference type="Google" id="ProtNLM"/>
    </source>
</evidence>
<name>A0ABY9JPB3_9BACI</name>
<dbReference type="EMBL" id="CP129013">
    <property type="protein sequence ID" value="WLR41216.1"/>
    <property type="molecule type" value="Genomic_DNA"/>
</dbReference>
<keyword evidence="2" id="KW-1185">Reference proteome</keyword>
<dbReference type="SUPFAM" id="SSF49373">
    <property type="entry name" value="Invasin/intimin cell-adhesion fragments"/>
    <property type="match status" value="1"/>
</dbReference>
<gene>
    <name evidence="1" type="ORF">LC087_09695</name>
</gene>
<organism evidence="1 2">
    <name type="scientific">Bacillus carboniphilus</name>
    <dbReference type="NCBI Taxonomy" id="86663"/>
    <lineage>
        <taxon>Bacteria</taxon>
        <taxon>Bacillati</taxon>
        <taxon>Bacillota</taxon>
        <taxon>Bacilli</taxon>
        <taxon>Bacillales</taxon>
        <taxon>Bacillaceae</taxon>
        <taxon>Bacillus</taxon>
    </lineage>
</organism>
<evidence type="ECO:0000313" key="2">
    <source>
        <dbReference type="Proteomes" id="UP001197974"/>
    </source>
</evidence>
<proteinExistence type="predicted"/>
<sequence length="112" mass="11298">MNLFLPDLIVCEGVISGSVTTDGVPDSGVDVTFSSSAGVFFSPNPSVTDESGNFASTVSVGGQQAAITATANVGGQQDTITATANVNGQQFATIGLTEITCGSESNFRTQKS</sequence>
<evidence type="ECO:0000313" key="1">
    <source>
        <dbReference type="EMBL" id="WLR41216.1"/>
    </source>
</evidence>
<protein>
    <recommendedName>
        <fullName evidence="3">Big-1 domain-containing protein</fullName>
    </recommendedName>
</protein>
<dbReference type="Proteomes" id="UP001197974">
    <property type="component" value="Chromosome"/>
</dbReference>
<accession>A0ABY9JPB3</accession>